<gene>
    <name evidence="1" type="ORF">PB01_09935</name>
</gene>
<evidence type="ECO:0000313" key="1">
    <source>
        <dbReference type="EMBL" id="QFF99122.1"/>
    </source>
</evidence>
<name>A0A5J6SN59_9BACI</name>
<dbReference type="EMBL" id="CP031223">
    <property type="protein sequence ID" value="QFF99122.1"/>
    <property type="molecule type" value="Genomic_DNA"/>
</dbReference>
<keyword evidence="2" id="KW-1185">Reference proteome</keyword>
<accession>A0A5J6SN59</accession>
<sequence length="71" mass="8025">MRRLEYSYSTLHSNGKSIEEFTVPNTMKIFSSSGGSKNGAKINEDEVILVEVKWDDVEESILLDNKTLTTK</sequence>
<dbReference type="Proteomes" id="UP000325517">
    <property type="component" value="Chromosome"/>
</dbReference>
<dbReference type="KEGG" id="psyo:PB01_09935"/>
<protein>
    <submittedName>
        <fullName evidence="1">Uncharacterized protein</fullName>
    </submittedName>
</protein>
<proteinExistence type="predicted"/>
<dbReference type="RefSeq" id="WP_151700052.1">
    <property type="nucleotide sequence ID" value="NZ_CP031223.1"/>
</dbReference>
<organism evidence="1 2">
    <name type="scientific">Psychrobacillus glaciei</name>
    <dbReference type="NCBI Taxonomy" id="2283160"/>
    <lineage>
        <taxon>Bacteria</taxon>
        <taxon>Bacillati</taxon>
        <taxon>Bacillota</taxon>
        <taxon>Bacilli</taxon>
        <taxon>Bacillales</taxon>
        <taxon>Bacillaceae</taxon>
        <taxon>Psychrobacillus</taxon>
    </lineage>
</organism>
<reference evidence="1 2" key="1">
    <citation type="submission" date="2018-07" db="EMBL/GenBank/DDBJ databases">
        <title>Complete genome sequence of Psychrobacillus sp. PB01, isolated from iceberg, and comparative genome analysis of Psychrobacillus strains.</title>
        <authorList>
            <person name="Lee P.C."/>
        </authorList>
    </citation>
    <scope>NUCLEOTIDE SEQUENCE [LARGE SCALE GENOMIC DNA]</scope>
    <source>
        <strain evidence="1 2">PB01</strain>
    </source>
</reference>
<dbReference type="OrthoDB" id="1910713at2"/>
<evidence type="ECO:0000313" key="2">
    <source>
        <dbReference type="Proteomes" id="UP000325517"/>
    </source>
</evidence>
<dbReference type="AlphaFoldDB" id="A0A5J6SN59"/>